<feature type="compositionally biased region" description="Basic and acidic residues" evidence="1">
    <location>
        <begin position="60"/>
        <end position="73"/>
    </location>
</feature>
<accession>A0AAV4M7X9</accession>
<name>A0AAV4M7X9_CAEEX</name>
<dbReference type="AlphaFoldDB" id="A0AAV4M7X9"/>
<evidence type="ECO:0000313" key="2">
    <source>
        <dbReference type="EMBL" id="GIX68350.1"/>
    </source>
</evidence>
<feature type="compositionally biased region" description="Basic and acidic residues" evidence="1">
    <location>
        <begin position="107"/>
        <end position="118"/>
    </location>
</feature>
<proteinExistence type="predicted"/>
<feature type="region of interest" description="Disordered" evidence="1">
    <location>
        <begin position="90"/>
        <end position="118"/>
    </location>
</feature>
<reference evidence="2 3" key="1">
    <citation type="submission" date="2021-06" db="EMBL/GenBank/DDBJ databases">
        <title>Caerostris extrusa draft genome.</title>
        <authorList>
            <person name="Kono N."/>
            <person name="Arakawa K."/>
        </authorList>
    </citation>
    <scope>NUCLEOTIDE SEQUENCE [LARGE SCALE GENOMIC DNA]</scope>
</reference>
<gene>
    <name evidence="2" type="ORF">CEXT_356601</name>
</gene>
<protein>
    <submittedName>
        <fullName evidence="2">Uncharacterized protein</fullName>
    </submittedName>
</protein>
<comment type="caution">
    <text evidence="2">The sequence shown here is derived from an EMBL/GenBank/DDBJ whole genome shotgun (WGS) entry which is preliminary data.</text>
</comment>
<keyword evidence="3" id="KW-1185">Reference proteome</keyword>
<organism evidence="2 3">
    <name type="scientific">Caerostris extrusa</name>
    <name type="common">Bark spider</name>
    <name type="synonym">Caerostris bankana</name>
    <dbReference type="NCBI Taxonomy" id="172846"/>
    <lineage>
        <taxon>Eukaryota</taxon>
        <taxon>Metazoa</taxon>
        <taxon>Ecdysozoa</taxon>
        <taxon>Arthropoda</taxon>
        <taxon>Chelicerata</taxon>
        <taxon>Arachnida</taxon>
        <taxon>Araneae</taxon>
        <taxon>Araneomorphae</taxon>
        <taxon>Entelegynae</taxon>
        <taxon>Araneoidea</taxon>
        <taxon>Araneidae</taxon>
        <taxon>Caerostris</taxon>
    </lineage>
</organism>
<evidence type="ECO:0000256" key="1">
    <source>
        <dbReference type="SAM" id="MobiDB-lite"/>
    </source>
</evidence>
<dbReference type="EMBL" id="BPLR01019482">
    <property type="protein sequence ID" value="GIX68350.1"/>
    <property type="molecule type" value="Genomic_DNA"/>
</dbReference>
<dbReference type="Proteomes" id="UP001054945">
    <property type="component" value="Unassembled WGS sequence"/>
</dbReference>
<sequence length="118" mass="12939">MSSKDILVVAMPISNGYDQSDASGVASGKRKDSRGANTGSFSCRRRRTSVRKAGDAGTNPRRDEGSPGRAPEIRFEARGHAVLHGLHVQLHHQPRPVQQEVRQGPRLHQESEEHEPDG</sequence>
<evidence type="ECO:0000313" key="3">
    <source>
        <dbReference type="Proteomes" id="UP001054945"/>
    </source>
</evidence>
<feature type="region of interest" description="Disordered" evidence="1">
    <location>
        <begin position="13"/>
        <end position="73"/>
    </location>
</feature>